<name>A0ABP0IL17_9DINO</name>
<keyword evidence="12" id="KW-1185">Reference proteome</keyword>
<keyword evidence="5" id="KW-0507">mRNA processing</keyword>
<dbReference type="PROSITE" id="PS00690">
    <property type="entry name" value="DEAH_ATP_HELICASE"/>
    <property type="match status" value="1"/>
</dbReference>
<evidence type="ECO:0000256" key="7">
    <source>
        <dbReference type="SAM" id="MobiDB-lite"/>
    </source>
</evidence>
<evidence type="ECO:0000256" key="4">
    <source>
        <dbReference type="ARBA" id="ARBA00022840"/>
    </source>
</evidence>
<feature type="domain" description="Helicase C-terminal" evidence="10">
    <location>
        <begin position="685"/>
        <end position="858"/>
    </location>
</feature>
<dbReference type="PANTHER" id="PTHR18934:SF85">
    <property type="entry name" value="ATP-DEPENDENT RNA HELICASE DHX8"/>
    <property type="match status" value="1"/>
</dbReference>
<gene>
    <name evidence="11" type="ORF">SCF082_LOCUS7682</name>
</gene>
<dbReference type="InterPro" id="IPR007502">
    <property type="entry name" value="Helicase-assoc_dom"/>
</dbReference>
<dbReference type="PROSITE" id="PS51194">
    <property type="entry name" value="HELICASE_CTER"/>
    <property type="match status" value="1"/>
</dbReference>
<keyword evidence="11" id="KW-0347">Helicase</keyword>
<dbReference type="Pfam" id="PF21010">
    <property type="entry name" value="HA2_C"/>
    <property type="match status" value="1"/>
</dbReference>
<dbReference type="Gene3D" id="3.40.50.300">
    <property type="entry name" value="P-loop containing nucleotide triphosphate hydrolases"/>
    <property type="match status" value="2"/>
</dbReference>
<evidence type="ECO:0000259" key="10">
    <source>
        <dbReference type="PROSITE" id="PS51194"/>
    </source>
</evidence>
<dbReference type="SMART" id="SM00490">
    <property type="entry name" value="HELICc"/>
    <property type="match status" value="1"/>
</dbReference>
<keyword evidence="2" id="KW-0547">Nucleotide-binding</keyword>
<dbReference type="Pfam" id="PF07717">
    <property type="entry name" value="OB_NTP_bind"/>
    <property type="match status" value="1"/>
</dbReference>
<keyword evidence="5" id="KW-0508">mRNA splicing</keyword>
<evidence type="ECO:0000313" key="11">
    <source>
        <dbReference type="EMBL" id="CAK9003303.1"/>
    </source>
</evidence>
<feature type="domain" description="Helicase ATP-binding" evidence="9">
    <location>
        <begin position="497"/>
        <end position="660"/>
    </location>
</feature>
<dbReference type="Pfam" id="PF00270">
    <property type="entry name" value="DEAD"/>
    <property type="match status" value="1"/>
</dbReference>
<evidence type="ECO:0000259" key="9">
    <source>
        <dbReference type="PROSITE" id="PS51192"/>
    </source>
</evidence>
<dbReference type="PANTHER" id="PTHR18934">
    <property type="entry name" value="ATP-DEPENDENT RNA HELICASE"/>
    <property type="match status" value="1"/>
</dbReference>
<dbReference type="SUPFAM" id="SSF50249">
    <property type="entry name" value="Nucleic acid-binding proteins"/>
    <property type="match status" value="1"/>
</dbReference>
<dbReference type="InterPro" id="IPR048333">
    <property type="entry name" value="HA2_WH"/>
</dbReference>
<dbReference type="SMART" id="SM00316">
    <property type="entry name" value="S1"/>
    <property type="match status" value="1"/>
</dbReference>
<dbReference type="EC" id="3.6.4.13" evidence="1"/>
<dbReference type="SMART" id="SM00847">
    <property type="entry name" value="HA2"/>
    <property type="match status" value="1"/>
</dbReference>
<feature type="domain" description="S1 motif" evidence="8">
    <location>
        <begin position="171"/>
        <end position="249"/>
    </location>
</feature>
<feature type="region of interest" description="Disordered" evidence="7">
    <location>
        <begin position="268"/>
        <end position="315"/>
    </location>
</feature>
<evidence type="ECO:0000256" key="1">
    <source>
        <dbReference type="ARBA" id="ARBA00012552"/>
    </source>
</evidence>
<accession>A0ABP0IL17</accession>
<feature type="compositionally biased region" description="Basic and acidic residues" evidence="7">
    <location>
        <begin position="107"/>
        <end position="141"/>
    </location>
</feature>
<dbReference type="Pfam" id="PF04408">
    <property type="entry name" value="WHD_HA2"/>
    <property type="match status" value="1"/>
</dbReference>
<dbReference type="PROSITE" id="PS50126">
    <property type="entry name" value="S1"/>
    <property type="match status" value="1"/>
</dbReference>
<dbReference type="Gene3D" id="1.20.120.1080">
    <property type="match status" value="1"/>
</dbReference>
<evidence type="ECO:0000313" key="12">
    <source>
        <dbReference type="Proteomes" id="UP001642464"/>
    </source>
</evidence>
<dbReference type="SUPFAM" id="SSF52540">
    <property type="entry name" value="P-loop containing nucleoside triphosphate hydrolases"/>
    <property type="match status" value="1"/>
</dbReference>
<dbReference type="SMART" id="SM00487">
    <property type="entry name" value="DEXDc"/>
    <property type="match status" value="1"/>
</dbReference>
<dbReference type="InterPro" id="IPR014001">
    <property type="entry name" value="Helicase_ATP-bd"/>
</dbReference>
<feature type="region of interest" description="Disordered" evidence="7">
    <location>
        <begin position="85"/>
        <end position="168"/>
    </location>
</feature>
<proteinExistence type="predicted"/>
<dbReference type="EMBL" id="CAXAMM010004352">
    <property type="protein sequence ID" value="CAK9003303.1"/>
    <property type="molecule type" value="Genomic_DNA"/>
</dbReference>
<comment type="caution">
    <text evidence="11">The sequence shown here is derived from an EMBL/GenBank/DDBJ whole genome shotgun (WGS) entry which is preliminary data.</text>
</comment>
<dbReference type="PROSITE" id="PS51192">
    <property type="entry name" value="HELICASE_ATP_BIND_1"/>
    <property type="match status" value="1"/>
</dbReference>
<protein>
    <recommendedName>
        <fullName evidence="1">RNA helicase</fullName>
        <ecNumber evidence="1">3.6.4.13</ecNumber>
    </recommendedName>
</protein>
<dbReference type="InterPro" id="IPR027417">
    <property type="entry name" value="P-loop_NTPase"/>
</dbReference>
<evidence type="ECO:0000256" key="6">
    <source>
        <dbReference type="ARBA" id="ARBA00023242"/>
    </source>
</evidence>
<dbReference type="Proteomes" id="UP001642464">
    <property type="component" value="Unassembled WGS sequence"/>
</dbReference>
<evidence type="ECO:0000256" key="2">
    <source>
        <dbReference type="ARBA" id="ARBA00022741"/>
    </source>
</evidence>
<reference evidence="11 12" key="1">
    <citation type="submission" date="2024-02" db="EMBL/GenBank/DDBJ databases">
        <authorList>
            <person name="Chen Y."/>
            <person name="Shah S."/>
            <person name="Dougan E. K."/>
            <person name="Thang M."/>
            <person name="Chan C."/>
        </authorList>
    </citation>
    <scope>NUCLEOTIDE SEQUENCE [LARGE SCALE GENOMIC DNA]</scope>
</reference>
<evidence type="ECO:0000259" key="8">
    <source>
        <dbReference type="PROSITE" id="PS50126"/>
    </source>
</evidence>
<keyword evidence="3" id="KW-0378">Hydrolase</keyword>
<sequence length="1142" mass="128106">MEKLDLFSLVAKVTQELDVNLGVGTGEEAKALAEFLVTLAKEHAEDADHAGFIKALHEQDEDFPELVGKSVFQMVKAMHVVQSGRSVAKEDGRNPASGNQKLPGLAKPDEKRPVRFGEGRDSITEQKLRKLRHEMDKLDQRRKPRSEPAPPRFAAGREAVPERRGPGPHVGEIYKGVVTNVDDSAGVFVCLDKFADPSSRSGKKEGMVHRRSIAHNSGLKKPSNFVRSGDTVYVKVISILDGKMVLSMRDVDQNTGADLLPMSAREIANGSGIGMDKPHGPHSTSGSSSSSTFTSMSSFRSAEKPPVSSLVSRKRKMKHSEEELWEIRQLINSGVLPVEAYPTFDEEQGVLNFDETEEELEIEKTDAEPAFLKGQTELSTHLSQIKIVKNPEGSMSRAAETASSLARERRELKQAQEQQLLDAIPKNLNRPWQDPMSDNKERSLAAELRGVGLPGYEVPEWKQQAEGQNASFGIVSTKSMKEQRESLPIFKLKNQLLKAFAENQILIVIGETGSGKTTQMTQYLAEMGYAKKGIIGCTQPRRVAAVSVAKRVAEEYGCRVGQEVGYTIRFEDCTGPETRLKYMTDGMLMREYLMDGDLKRYSAIMLDEAHERTIHTDVLFSLLKKLLKRRRDLRLIVTSATLDADKFSKYFYECPIFTIPGRSFPVEILYTKEPETDYLDASLVTVMQIHINEPAGDILLFLTGQEEIDTACEVLYQRMKKLRPKPSELIILPAYGSLPSEMQSKIFEPAPPGARKLVVATNIAEASITLDGVYYVVDPGYAKQNVYNPKLGMDSLVVVPISQASARQRAGRAGRTGPGKCFRLYTELAFKTEMLPTSVPELQRTNLGSVVLQLKAMGINDLLNFDFMDPPPAQTMIAAMENLYALGALDEEGLLTKMGRKMAEFPLDPVLAKTLISSVELGCAREVLTVVAMLSVENVFYRPKEKQAQADQKKARFHQPEGDHMTLLAVYEAWENSRYSKPWCYENFVQARSIGRARDIRKQLLGIMDRHRMPIESCGKKFQAIQMAIASGFFTHTAKRDPQEGYRTIEGQPVFIHPGSALFNRNPEWVIYHELVLTTKEYMRNVMLVQPKWLTEVAPNFFKTSDPRQLSKRKRKEKIEPLTDRFNPPNAWRLSRRQPRRG</sequence>
<dbReference type="InterPro" id="IPR002464">
    <property type="entry name" value="DNA/RNA_helicase_DEAH_CS"/>
</dbReference>
<dbReference type="InterPro" id="IPR011709">
    <property type="entry name" value="DEAD-box_helicase_OB_fold"/>
</dbReference>
<organism evidence="11 12">
    <name type="scientific">Durusdinium trenchii</name>
    <dbReference type="NCBI Taxonomy" id="1381693"/>
    <lineage>
        <taxon>Eukaryota</taxon>
        <taxon>Sar</taxon>
        <taxon>Alveolata</taxon>
        <taxon>Dinophyceae</taxon>
        <taxon>Suessiales</taxon>
        <taxon>Symbiodiniaceae</taxon>
        <taxon>Durusdinium</taxon>
    </lineage>
</organism>
<dbReference type="InterPro" id="IPR012340">
    <property type="entry name" value="NA-bd_OB-fold"/>
</dbReference>
<feature type="compositionally biased region" description="Low complexity" evidence="7">
    <location>
        <begin position="283"/>
        <end position="300"/>
    </location>
</feature>
<dbReference type="Pfam" id="PF00575">
    <property type="entry name" value="S1"/>
    <property type="match status" value="1"/>
</dbReference>
<evidence type="ECO:0000256" key="3">
    <source>
        <dbReference type="ARBA" id="ARBA00022801"/>
    </source>
</evidence>
<dbReference type="InterPro" id="IPR001650">
    <property type="entry name" value="Helicase_C-like"/>
</dbReference>
<feature type="region of interest" description="Disordered" evidence="7">
    <location>
        <begin position="1106"/>
        <end position="1142"/>
    </location>
</feature>
<keyword evidence="4" id="KW-0067">ATP-binding</keyword>
<dbReference type="Pfam" id="PF00271">
    <property type="entry name" value="Helicase_C"/>
    <property type="match status" value="1"/>
</dbReference>
<evidence type="ECO:0000256" key="5">
    <source>
        <dbReference type="ARBA" id="ARBA00023187"/>
    </source>
</evidence>
<dbReference type="GO" id="GO:0004386">
    <property type="term" value="F:helicase activity"/>
    <property type="evidence" value="ECO:0007669"/>
    <property type="project" value="UniProtKB-KW"/>
</dbReference>
<dbReference type="Gene3D" id="2.40.50.140">
    <property type="entry name" value="Nucleic acid-binding proteins"/>
    <property type="match status" value="1"/>
</dbReference>
<dbReference type="CDD" id="cd18791">
    <property type="entry name" value="SF2_C_RHA"/>
    <property type="match status" value="1"/>
</dbReference>
<dbReference type="InterPro" id="IPR011545">
    <property type="entry name" value="DEAD/DEAH_box_helicase_dom"/>
</dbReference>
<keyword evidence="6" id="KW-0539">Nucleus</keyword>
<dbReference type="InterPro" id="IPR003029">
    <property type="entry name" value="S1_domain"/>
</dbReference>